<dbReference type="EMBL" id="JAVDXW010000001">
    <property type="protein sequence ID" value="MDR7303817.1"/>
    <property type="molecule type" value="Genomic_DNA"/>
</dbReference>
<comment type="caution">
    <text evidence="2">The sequence shown here is derived from an EMBL/GenBank/DDBJ whole genome shotgun (WGS) entry which is preliminary data.</text>
</comment>
<name>A0AAE3ZIG8_9ACTN</name>
<protein>
    <submittedName>
        <fullName evidence="2">Uncharacterized protein</fullName>
    </submittedName>
</protein>
<evidence type="ECO:0000313" key="3">
    <source>
        <dbReference type="Proteomes" id="UP001180845"/>
    </source>
</evidence>
<feature type="compositionally biased region" description="Basic and acidic residues" evidence="1">
    <location>
        <begin position="74"/>
        <end position="83"/>
    </location>
</feature>
<keyword evidence="3" id="KW-1185">Reference proteome</keyword>
<reference evidence="2" key="1">
    <citation type="submission" date="2023-07" db="EMBL/GenBank/DDBJ databases">
        <title>Sequencing the genomes of 1000 actinobacteria strains.</title>
        <authorList>
            <person name="Klenk H.-P."/>
        </authorList>
    </citation>
    <scope>NUCLEOTIDE SEQUENCE</scope>
    <source>
        <strain evidence="2">DSM 45977</strain>
    </source>
</reference>
<dbReference type="Proteomes" id="UP001180845">
    <property type="component" value="Unassembled WGS sequence"/>
</dbReference>
<feature type="region of interest" description="Disordered" evidence="1">
    <location>
        <begin position="64"/>
        <end position="83"/>
    </location>
</feature>
<organism evidence="2 3">
    <name type="scientific">Haloactinomyces albus</name>
    <dbReference type="NCBI Taxonomy" id="1352928"/>
    <lineage>
        <taxon>Bacteria</taxon>
        <taxon>Bacillati</taxon>
        <taxon>Actinomycetota</taxon>
        <taxon>Actinomycetes</taxon>
        <taxon>Actinopolysporales</taxon>
        <taxon>Actinopolysporaceae</taxon>
        <taxon>Haloactinomyces</taxon>
    </lineage>
</organism>
<gene>
    <name evidence="2" type="ORF">JOF55_003998</name>
</gene>
<proteinExistence type="predicted"/>
<dbReference type="AlphaFoldDB" id="A0AAE3ZIG8"/>
<accession>A0AAE3ZIG8</accession>
<evidence type="ECO:0000313" key="2">
    <source>
        <dbReference type="EMBL" id="MDR7303817.1"/>
    </source>
</evidence>
<evidence type="ECO:0000256" key="1">
    <source>
        <dbReference type="SAM" id="MobiDB-lite"/>
    </source>
</evidence>
<sequence>MNSLCSCLCNQAGHVGRCQEIAESGLYLPDGQPRIRPIGVVCRPCYQAALGRPRDAREAIPAGSHAGVSRWLRSTHEESRRRG</sequence>